<dbReference type="AlphaFoldDB" id="A0AAU8M0P9"/>
<reference evidence="1" key="2">
    <citation type="submission" date="2024-06" db="EMBL/GenBank/DDBJ databases">
        <authorList>
            <person name="Plum-Jensen L.E."/>
            <person name="Schramm A."/>
            <person name="Marshall I.P.G."/>
        </authorList>
    </citation>
    <scope>NUCLEOTIDE SEQUENCE</scope>
    <source>
        <strain evidence="1">Rat1</strain>
    </source>
</reference>
<gene>
    <name evidence="1" type="ORF">Q3M24_09715</name>
</gene>
<name>A0AAU8M0P9_9BACT</name>
<dbReference type="EMBL" id="CP159373">
    <property type="protein sequence ID" value="XCN74987.1"/>
    <property type="molecule type" value="Genomic_DNA"/>
</dbReference>
<protein>
    <submittedName>
        <fullName evidence="1">Uncharacterized protein</fullName>
    </submittedName>
</protein>
<evidence type="ECO:0000313" key="1">
    <source>
        <dbReference type="EMBL" id="XCN74987.1"/>
    </source>
</evidence>
<accession>A0AAU8M0P9</accession>
<proteinExistence type="predicted"/>
<organism evidence="1">
    <name type="scientific">Candidatus Electrothrix aestuarii</name>
    <dbReference type="NCBI Taxonomy" id="3062594"/>
    <lineage>
        <taxon>Bacteria</taxon>
        <taxon>Pseudomonadati</taxon>
        <taxon>Thermodesulfobacteriota</taxon>
        <taxon>Desulfobulbia</taxon>
        <taxon>Desulfobulbales</taxon>
        <taxon>Desulfobulbaceae</taxon>
        <taxon>Candidatus Electrothrix</taxon>
    </lineage>
</organism>
<reference evidence="1" key="1">
    <citation type="journal article" date="2024" name="Syst. Appl. Microbiol.">
        <title>First single-strain enrichments of Electrothrix cable bacteria, description of E. aestuarii sp. nov. and E. rattekaaiensis sp. nov., and proposal of a cable bacteria taxonomy following the rules of the SeqCode.</title>
        <authorList>
            <person name="Plum-Jensen L.E."/>
            <person name="Schramm A."/>
            <person name="Marshall I.P.G."/>
        </authorList>
    </citation>
    <scope>NUCLEOTIDE SEQUENCE</scope>
    <source>
        <strain evidence="1">Rat1</strain>
    </source>
</reference>
<sequence length="42" mass="4762">MNRGSTADERSLSCKPRLRNSDRVGFLFPARYGECRNGAMEL</sequence>
<dbReference type="KEGG" id="eaj:Q3M24_09715"/>